<protein>
    <submittedName>
        <fullName evidence="2">Uncharacterized protein</fullName>
    </submittedName>
</protein>
<dbReference type="Proteomes" id="UP000803884">
    <property type="component" value="Unassembled WGS sequence"/>
</dbReference>
<sequence>MAKTKGKKPQNVSDTSGWTHEYVRRILRHDNLGQNFFTSVFGWTGEDFEAAVAEANSAMHKWKVKPRQIVRHPVSIGAKSTGKQDNSEAARKRLEKADRKGNGLEKLLTGHHSYFKLPHERKFEAPPKWFDPTMTLNGRVAGVQYDFPTIVQKFLPFAYEREKKRGNTEKNAASGHATAAGKVSSSQQKPALPPTLWDVAGQKRQLPLDDEAASADFDGNNAKRRKLRADDSDVVADIDFTLDDDDDAYEPQLALNDNDTATAPLDWPSNNRTHDNINTDEEPTLYHFPPHQLTNVELHIGWLTAQEDGTLIVEKGFRSLNTWLESANPLRYNDDIIKESLRIGWDSGLQIFWFDDYNLEPWVAADVHALAGAIDRVSRKADEVCLFVARSAGVVGSLPVEQRKLQNQTEQTIVLMPVAAGSPGSATKLVRASGESPDGPRTVRHGNKHYLIPGISVSLAKKLGEAVMKSRISYEYRDESGKNDSDQGGGEGGEVGKHGDDDGVDEEEKSVDEEKDYP</sequence>
<proteinExistence type="predicted"/>
<keyword evidence="3" id="KW-1185">Reference proteome</keyword>
<feature type="compositionally biased region" description="Acidic residues" evidence="1">
    <location>
        <begin position="502"/>
        <end position="518"/>
    </location>
</feature>
<reference evidence="2 3" key="1">
    <citation type="journal article" date="2020" name="Microbiol. Resour. Announc.">
        <title>Draft Genome Sequence of a Cladosporium Species Isolated from the Mesophotic Ascidian Didemnum maculosum.</title>
        <authorList>
            <person name="Gioti A."/>
            <person name="Siaperas R."/>
            <person name="Nikolaivits E."/>
            <person name="Le Goff G."/>
            <person name="Ouazzani J."/>
            <person name="Kotoulas G."/>
            <person name="Topakas E."/>
        </authorList>
    </citation>
    <scope>NUCLEOTIDE SEQUENCE [LARGE SCALE GENOMIC DNA]</scope>
    <source>
        <strain evidence="2 3">TM138-S3</strain>
    </source>
</reference>
<feature type="compositionally biased region" description="Basic and acidic residues" evidence="1">
    <location>
        <begin position="473"/>
        <end position="485"/>
    </location>
</feature>
<evidence type="ECO:0000256" key="1">
    <source>
        <dbReference type="SAM" id="MobiDB-lite"/>
    </source>
</evidence>
<feature type="region of interest" description="Disordered" evidence="1">
    <location>
        <begin position="165"/>
        <end position="194"/>
    </location>
</feature>
<gene>
    <name evidence="2" type="ORF">WHR41_06601</name>
</gene>
<dbReference type="RefSeq" id="XP_069227958.1">
    <property type="nucleotide sequence ID" value="XM_069375206.1"/>
</dbReference>
<comment type="caution">
    <text evidence="2">The sequence shown here is derived from an EMBL/GenBank/DDBJ whole genome shotgun (WGS) entry which is preliminary data.</text>
</comment>
<feature type="region of interest" description="Disordered" evidence="1">
    <location>
        <begin position="77"/>
        <end position="101"/>
    </location>
</feature>
<name>A0AB34KLB5_9PEZI</name>
<dbReference type="EMBL" id="JAAQHG020000023">
    <property type="protein sequence ID" value="KAL1584852.1"/>
    <property type="molecule type" value="Genomic_DNA"/>
</dbReference>
<organism evidence="2 3">
    <name type="scientific">Cladosporium halotolerans</name>
    <dbReference type="NCBI Taxonomy" id="1052096"/>
    <lineage>
        <taxon>Eukaryota</taxon>
        <taxon>Fungi</taxon>
        <taxon>Dikarya</taxon>
        <taxon>Ascomycota</taxon>
        <taxon>Pezizomycotina</taxon>
        <taxon>Dothideomycetes</taxon>
        <taxon>Dothideomycetidae</taxon>
        <taxon>Cladosporiales</taxon>
        <taxon>Cladosporiaceae</taxon>
        <taxon>Cladosporium</taxon>
    </lineage>
</organism>
<dbReference type="GeneID" id="96008044"/>
<feature type="region of interest" description="Disordered" evidence="1">
    <location>
        <begin position="423"/>
        <end position="447"/>
    </location>
</feature>
<feature type="compositionally biased region" description="Basic and acidic residues" evidence="1">
    <location>
        <begin position="85"/>
        <end position="101"/>
    </location>
</feature>
<accession>A0AB34KLB5</accession>
<evidence type="ECO:0000313" key="2">
    <source>
        <dbReference type="EMBL" id="KAL1584852.1"/>
    </source>
</evidence>
<evidence type="ECO:0000313" key="3">
    <source>
        <dbReference type="Proteomes" id="UP000803884"/>
    </source>
</evidence>
<feature type="region of interest" description="Disordered" evidence="1">
    <location>
        <begin position="473"/>
        <end position="518"/>
    </location>
</feature>
<dbReference type="AlphaFoldDB" id="A0AB34KLB5"/>